<organism evidence="3 4">
    <name type="scientific">Aspergillus nanangensis</name>
    <dbReference type="NCBI Taxonomy" id="2582783"/>
    <lineage>
        <taxon>Eukaryota</taxon>
        <taxon>Fungi</taxon>
        <taxon>Dikarya</taxon>
        <taxon>Ascomycota</taxon>
        <taxon>Pezizomycotina</taxon>
        <taxon>Eurotiomycetes</taxon>
        <taxon>Eurotiomycetidae</taxon>
        <taxon>Eurotiales</taxon>
        <taxon>Aspergillaceae</taxon>
        <taxon>Aspergillus</taxon>
        <taxon>Aspergillus subgen. Circumdati</taxon>
    </lineage>
</organism>
<keyword evidence="4" id="KW-1185">Reference proteome</keyword>
<dbReference type="AlphaFoldDB" id="A0AAD4CKL3"/>
<gene>
    <name evidence="3" type="ORF">FE257_008830</name>
</gene>
<feature type="region of interest" description="Disordered" evidence="1">
    <location>
        <begin position="88"/>
        <end position="110"/>
    </location>
</feature>
<keyword evidence="2" id="KW-0472">Membrane</keyword>
<feature type="region of interest" description="Disordered" evidence="1">
    <location>
        <begin position="1"/>
        <end position="22"/>
    </location>
</feature>
<sequence>MPGSDSDNHSTATDESSSHKTSRSFHREALFAHVALAVVNVLVSAGILLRLNTQTAADCRHDPIVPSPLHRILSYELHHLDGEDADKTGAEFLADSNATGPSSLESDDFA</sequence>
<keyword evidence="2" id="KW-1133">Transmembrane helix</keyword>
<evidence type="ECO:0000256" key="1">
    <source>
        <dbReference type="SAM" id="MobiDB-lite"/>
    </source>
</evidence>
<comment type="caution">
    <text evidence="3">The sequence shown here is derived from an EMBL/GenBank/DDBJ whole genome shotgun (WGS) entry which is preliminary data.</text>
</comment>
<protein>
    <submittedName>
        <fullName evidence="3">Uncharacterized protein</fullName>
    </submittedName>
</protein>
<evidence type="ECO:0000313" key="4">
    <source>
        <dbReference type="Proteomes" id="UP001194746"/>
    </source>
</evidence>
<dbReference type="EMBL" id="VCAU01000049">
    <property type="protein sequence ID" value="KAF9888261.1"/>
    <property type="molecule type" value="Genomic_DNA"/>
</dbReference>
<accession>A0AAD4CKL3</accession>
<evidence type="ECO:0000313" key="3">
    <source>
        <dbReference type="EMBL" id="KAF9888261.1"/>
    </source>
</evidence>
<dbReference type="Proteomes" id="UP001194746">
    <property type="component" value="Unassembled WGS sequence"/>
</dbReference>
<reference evidence="3" key="1">
    <citation type="journal article" date="2019" name="Beilstein J. Org. Chem.">
        <title>Nanangenines: drimane sesquiterpenoids as the dominant metabolite cohort of a novel Australian fungus, Aspergillus nanangensis.</title>
        <authorList>
            <person name="Lacey H.J."/>
            <person name="Gilchrist C.L.M."/>
            <person name="Crombie A."/>
            <person name="Kalaitzis J.A."/>
            <person name="Vuong D."/>
            <person name="Rutledge P.J."/>
            <person name="Turner P."/>
            <person name="Pitt J.I."/>
            <person name="Lacey E."/>
            <person name="Chooi Y.H."/>
            <person name="Piggott A.M."/>
        </authorList>
    </citation>
    <scope>NUCLEOTIDE SEQUENCE</scope>
    <source>
        <strain evidence="3">MST-FP2251</strain>
    </source>
</reference>
<feature type="transmembrane region" description="Helical" evidence="2">
    <location>
        <begin position="30"/>
        <end position="51"/>
    </location>
</feature>
<reference evidence="3" key="2">
    <citation type="submission" date="2020-02" db="EMBL/GenBank/DDBJ databases">
        <authorList>
            <person name="Gilchrist C.L.M."/>
            <person name="Chooi Y.-H."/>
        </authorList>
    </citation>
    <scope>NUCLEOTIDE SEQUENCE</scope>
    <source>
        <strain evidence="3">MST-FP2251</strain>
    </source>
</reference>
<evidence type="ECO:0000256" key="2">
    <source>
        <dbReference type="SAM" id="Phobius"/>
    </source>
</evidence>
<keyword evidence="2" id="KW-0812">Transmembrane</keyword>
<name>A0AAD4CKL3_ASPNN</name>
<proteinExistence type="predicted"/>